<gene>
    <name evidence="7" type="ORF">LJCM1025_01040</name>
</gene>
<evidence type="ECO:0000313" key="8">
    <source>
        <dbReference type="Proteomes" id="UP000250668"/>
    </source>
</evidence>
<keyword evidence="2 5" id="KW-0812">Transmembrane</keyword>
<sequence length="197" mass="22194">MDAKEYESTEFYSYKFKNFSTMIIIPAAIFVLLLFIGSFFAIRQSTVYSVGVVEPMVVIKKRNVNYDEGQVVTKHGQKWVVHVDQDSEVSLMPMMKAKGKVRIVTYVPANKISSIKKGQKLNFSVPTADGLTSRITGKVTEIGVYPINVNKQSMYEVVSITKASDINVKYGMQGNATIVTGRSTYFNYFLDKVLNKR</sequence>
<evidence type="ECO:0000313" key="7">
    <source>
        <dbReference type="EMBL" id="GBA94441.1"/>
    </source>
</evidence>
<comment type="caution">
    <text evidence="7">The sequence shown here is derived from an EMBL/GenBank/DDBJ whole genome shotgun (WGS) entry which is preliminary data.</text>
</comment>
<evidence type="ECO:0000256" key="5">
    <source>
        <dbReference type="SAM" id="Phobius"/>
    </source>
</evidence>
<dbReference type="RefSeq" id="WP_113774400.1">
    <property type="nucleotide sequence ID" value="NZ_BEXJ01000001.1"/>
</dbReference>
<proteinExistence type="predicted"/>
<evidence type="ECO:0000256" key="1">
    <source>
        <dbReference type="ARBA" id="ARBA00004370"/>
    </source>
</evidence>
<reference evidence="7 8" key="1">
    <citation type="journal article" date="2018" name="Int. J. Syst. Evol. Microbiol.">
        <title>Lactobacillus paragasseri sp. nov., a sister taxon of Lactobacillus gasseri, based on whole-genome sequence analyses.</title>
        <authorList>
            <person name="Tanizawa Y."/>
            <person name="Tada I."/>
            <person name="Kobayashi H."/>
            <person name="Endo A."/>
            <person name="Maeno S."/>
            <person name="Toyoda A."/>
            <person name="Arita M."/>
            <person name="Nakamura Y."/>
            <person name="Sakamoto M."/>
            <person name="Ohkuma M."/>
            <person name="Tohno M."/>
        </authorList>
    </citation>
    <scope>NUCLEOTIDE SEQUENCE [LARGE SCALE GENOMIC DNA]</scope>
    <source>
        <strain evidence="7 8">JCM 1025</strain>
    </source>
</reference>
<name>A0AB33ZS96_LACGS</name>
<dbReference type="InterPro" id="IPR058795">
    <property type="entry name" value="LcnD_C"/>
</dbReference>
<dbReference type="Gene3D" id="2.40.30.170">
    <property type="match status" value="1"/>
</dbReference>
<evidence type="ECO:0000259" key="6">
    <source>
        <dbReference type="Pfam" id="PF25940"/>
    </source>
</evidence>
<feature type="domain" description="LcnD-like C-terminal" evidence="6">
    <location>
        <begin position="98"/>
        <end position="182"/>
    </location>
</feature>
<evidence type="ECO:0000256" key="4">
    <source>
        <dbReference type="ARBA" id="ARBA00023136"/>
    </source>
</evidence>
<feature type="transmembrane region" description="Helical" evidence="5">
    <location>
        <begin position="20"/>
        <end position="42"/>
    </location>
</feature>
<dbReference type="EMBL" id="BEXJ01000001">
    <property type="protein sequence ID" value="GBA94441.1"/>
    <property type="molecule type" value="Genomic_DNA"/>
</dbReference>
<organism evidence="7 8">
    <name type="scientific">Lactobacillus gasseri</name>
    <dbReference type="NCBI Taxonomy" id="1596"/>
    <lineage>
        <taxon>Bacteria</taxon>
        <taxon>Bacillati</taxon>
        <taxon>Bacillota</taxon>
        <taxon>Bacilli</taxon>
        <taxon>Lactobacillales</taxon>
        <taxon>Lactobacillaceae</taxon>
        <taxon>Lactobacillus</taxon>
    </lineage>
</organism>
<dbReference type="Proteomes" id="UP000250668">
    <property type="component" value="Unassembled WGS sequence"/>
</dbReference>
<accession>A0AB33ZS96</accession>
<evidence type="ECO:0000256" key="2">
    <source>
        <dbReference type="ARBA" id="ARBA00022692"/>
    </source>
</evidence>
<dbReference type="Pfam" id="PF25940">
    <property type="entry name" value="LcnD_C"/>
    <property type="match status" value="1"/>
</dbReference>
<protein>
    <submittedName>
        <fullName evidence="7">Lactacin F transporter auxiliary protein</fullName>
    </submittedName>
</protein>
<evidence type="ECO:0000256" key="3">
    <source>
        <dbReference type="ARBA" id="ARBA00022989"/>
    </source>
</evidence>
<comment type="subcellular location">
    <subcellularLocation>
        <location evidence="1">Membrane</location>
    </subcellularLocation>
</comment>
<keyword evidence="4 5" id="KW-0472">Membrane</keyword>
<dbReference type="AlphaFoldDB" id="A0AB33ZS96"/>
<keyword evidence="3 5" id="KW-1133">Transmembrane helix</keyword>